<dbReference type="PANTHER" id="PTHR35687:SF1">
    <property type="entry name" value="OS07G0516700 PROTEIN"/>
    <property type="match status" value="1"/>
</dbReference>
<comment type="caution">
    <text evidence="1">The sequence shown here is derived from an EMBL/GenBank/DDBJ whole genome shotgun (WGS) entry which is preliminary data.</text>
</comment>
<dbReference type="OrthoDB" id="1909082at2759"/>
<organism evidence="1 2">
    <name type="scientific">Vitis vinifera</name>
    <name type="common">Grape</name>
    <dbReference type="NCBI Taxonomy" id="29760"/>
    <lineage>
        <taxon>Eukaryota</taxon>
        <taxon>Viridiplantae</taxon>
        <taxon>Streptophyta</taxon>
        <taxon>Embryophyta</taxon>
        <taxon>Tracheophyta</taxon>
        <taxon>Spermatophyta</taxon>
        <taxon>Magnoliopsida</taxon>
        <taxon>eudicotyledons</taxon>
        <taxon>Gunneridae</taxon>
        <taxon>Pentapetalae</taxon>
        <taxon>rosids</taxon>
        <taxon>Vitales</taxon>
        <taxon>Vitaceae</taxon>
        <taxon>Viteae</taxon>
        <taxon>Vitis</taxon>
    </lineage>
</organism>
<dbReference type="AlphaFoldDB" id="A0A438EDJ2"/>
<proteinExistence type="predicted"/>
<sequence length="110" mass="12869">MTLVRRPYGYSKMEKEDPEEAIHRRAQFLIYKVMEKADSRRKASFLRLRICRLRVKIGRRLKRFRKSMMLSVTAAKVGVYRQVLSQLKAWKRLLGGGETVGLLPNESLDS</sequence>
<protein>
    <submittedName>
        <fullName evidence="1">Uncharacterized protein</fullName>
    </submittedName>
</protein>
<accession>A0A438EDJ2</accession>
<dbReference type="PANTHER" id="PTHR35687">
    <property type="entry name" value="OS07G0516700 PROTEIN"/>
    <property type="match status" value="1"/>
</dbReference>
<reference evidence="1 2" key="1">
    <citation type="journal article" date="2018" name="PLoS Genet.">
        <title>Population sequencing reveals clonal diversity and ancestral inbreeding in the grapevine cultivar Chardonnay.</title>
        <authorList>
            <person name="Roach M.J."/>
            <person name="Johnson D.L."/>
            <person name="Bohlmann J."/>
            <person name="van Vuuren H.J."/>
            <person name="Jones S.J."/>
            <person name="Pretorius I.S."/>
            <person name="Schmidt S.A."/>
            <person name="Borneman A.R."/>
        </authorList>
    </citation>
    <scope>NUCLEOTIDE SEQUENCE [LARGE SCALE GENOMIC DNA]</scope>
    <source>
        <strain evidence="2">cv. Chardonnay</strain>
        <tissue evidence="1">Leaf</tissue>
    </source>
</reference>
<dbReference type="Proteomes" id="UP000288805">
    <property type="component" value="Unassembled WGS sequence"/>
</dbReference>
<name>A0A438EDJ2_VITVI</name>
<evidence type="ECO:0000313" key="1">
    <source>
        <dbReference type="EMBL" id="RVW45901.1"/>
    </source>
</evidence>
<dbReference type="EMBL" id="QGNW01001308">
    <property type="protein sequence ID" value="RVW45901.1"/>
    <property type="molecule type" value="Genomic_DNA"/>
</dbReference>
<evidence type="ECO:0000313" key="2">
    <source>
        <dbReference type="Proteomes" id="UP000288805"/>
    </source>
</evidence>
<gene>
    <name evidence="1" type="ORF">CK203_068549</name>
</gene>